<sequence>MIFISLLILIVAIALPSIKTHLSPVLLTRITSIILFYSGALAFNAFYIQSIGSGIGVYSGLFHVTTISQQLDIFLFIIGGLILIPRPGIIEYIKVLSQTPEASLAFVPNGNNISSLGATASQETEASNNKILVGGGSVKNVSTPSKIIYTEVLSGLGDKYSLIILFSTLGSSLLLSSSDLLSMYLSIELQSFGVYILATLFRESRLATSAGLKYFLLGGFSSCLILLGSGLVYFYTGLTNLESIYSIISISNSQNITQGLTLGLSLIIVGFLFKIAAAPLHSWAPDVYDDSPTIVTIWLTIMPKIAILIFLLDLFIGGTSWSNNINNNVIIGNEGLSSYGLVEMVGYDTLKNLLLISSLFSLIIGTVVGLAQSRIKRLLAYSTISHIGFLLLALSINSEQSIDSFIFYIVQYSVTNLNAFLIILALGYLNFFNKFNSNKKGFRYGIYSDSKNIENMDIRYITELTGQFMSNPILSLSLAICLFSMAGIPPLIGFFSKQMVLYSAIQSGYYFMSIIAIIVSVISASYYLKIIRILFTAPQLSDLTLNDKEVSSPSVSASRSEGSSNKDTAPYYPLSNNIPFVDVHDNYYISYYITNFHSFLISTLTLVILLFILKPSLLLNSTQLLSLSLFYC</sequence>
<dbReference type="AlphaFoldDB" id="A0A5B9RJV2"/>
<evidence type="ECO:0000256" key="8">
    <source>
        <dbReference type="ARBA" id="ARBA00049551"/>
    </source>
</evidence>
<keyword evidence="4 9" id="KW-0812">Transmembrane</keyword>
<dbReference type="PANTHER" id="PTHR22773">
    <property type="entry name" value="NADH DEHYDROGENASE"/>
    <property type="match status" value="1"/>
</dbReference>
<reference evidence="11" key="2">
    <citation type="submission" date="2019-03" db="EMBL/GenBank/DDBJ databases">
        <authorList>
            <person name="Lee H.-H."/>
            <person name="Tsai I.J."/>
        </authorList>
    </citation>
    <scope>NUCLEOTIDE SEQUENCE</scope>
    <source>
        <strain evidence="11">BCRC 35384</strain>
    </source>
</reference>
<protein>
    <recommendedName>
        <fullName evidence="3">NADH-ubiquinone oxidoreductase chain 2</fullName>
    </recommendedName>
    <alternativeName>
        <fullName evidence="7">NADH dehydrogenase subunit 2</fullName>
    </alternativeName>
</protein>
<evidence type="ECO:0000256" key="5">
    <source>
        <dbReference type="ARBA" id="ARBA00022989"/>
    </source>
</evidence>
<dbReference type="EMBL" id="MK623257">
    <property type="protein sequence ID" value="QEG56997.1"/>
    <property type="molecule type" value="Genomic_DNA"/>
</dbReference>
<dbReference type="HAMAP" id="MF_00445">
    <property type="entry name" value="NDH1_NuoN_1"/>
    <property type="match status" value="1"/>
</dbReference>
<feature type="transmembrane region" description="Helical" evidence="9">
    <location>
        <begin position="297"/>
        <end position="316"/>
    </location>
</feature>
<geneLocation type="mitochondrion" evidence="11"/>
<feature type="transmembrane region" description="Helical" evidence="9">
    <location>
        <begin position="378"/>
        <end position="396"/>
    </location>
</feature>
<comment type="subcellular location">
    <subcellularLocation>
        <location evidence="1">Membrane</location>
        <topology evidence="1">Multi-pass membrane protein</topology>
    </subcellularLocation>
</comment>
<dbReference type="GO" id="GO:0042773">
    <property type="term" value="P:ATP synthesis coupled electron transport"/>
    <property type="evidence" value="ECO:0007669"/>
    <property type="project" value="InterPro"/>
</dbReference>
<feature type="transmembrane region" description="Helical" evidence="9">
    <location>
        <begin position="508"/>
        <end position="528"/>
    </location>
</feature>
<keyword evidence="5 9" id="KW-1133">Transmembrane helix</keyword>
<gene>
    <name evidence="11" type="ORF">PPIT_000037</name>
</gene>
<evidence type="ECO:0000256" key="9">
    <source>
        <dbReference type="SAM" id="Phobius"/>
    </source>
</evidence>
<keyword evidence="11" id="KW-0496">Mitochondrion</keyword>
<feature type="domain" description="NADH:quinone oxidoreductase/Mrp antiporter transmembrane" evidence="10">
    <location>
        <begin position="177"/>
        <end position="316"/>
    </location>
</feature>
<feature type="transmembrane region" description="Helical" evidence="9">
    <location>
        <begin position="405"/>
        <end position="429"/>
    </location>
</feature>
<evidence type="ECO:0000256" key="7">
    <source>
        <dbReference type="ARBA" id="ARBA00031028"/>
    </source>
</evidence>
<feature type="transmembrane region" description="Helical" evidence="9">
    <location>
        <begin position="589"/>
        <end position="613"/>
    </location>
</feature>
<feature type="transmembrane region" description="Helical" evidence="9">
    <location>
        <begin position="256"/>
        <end position="277"/>
    </location>
</feature>
<evidence type="ECO:0000256" key="2">
    <source>
        <dbReference type="ARBA" id="ARBA00007012"/>
    </source>
</evidence>
<organism evidence="11">
    <name type="scientific">Porodaedalea pini</name>
    <dbReference type="NCBI Taxonomy" id="108901"/>
    <lineage>
        <taxon>Eukaryota</taxon>
        <taxon>Fungi</taxon>
        <taxon>Dikarya</taxon>
        <taxon>Basidiomycota</taxon>
        <taxon>Agaricomycotina</taxon>
        <taxon>Agaricomycetes</taxon>
        <taxon>Hymenochaetales</taxon>
        <taxon>Hymenochaetaceae</taxon>
        <taxon>Porodaedalea</taxon>
    </lineage>
</organism>
<comment type="catalytic activity">
    <reaction evidence="8">
        <text>a ubiquinone + NADH + 5 H(+)(in) = a ubiquinol + NAD(+) + 4 H(+)(out)</text>
        <dbReference type="Rhea" id="RHEA:29091"/>
        <dbReference type="Rhea" id="RHEA-COMP:9565"/>
        <dbReference type="Rhea" id="RHEA-COMP:9566"/>
        <dbReference type="ChEBI" id="CHEBI:15378"/>
        <dbReference type="ChEBI" id="CHEBI:16389"/>
        <dbReference type="ChEBI" id="CHEBI:17976"/>
        <dbReference type="ChEBI" id="CHEBI:57540"/>
        <dbReference type="ChEBI" id="CHEBI:57945"/>
        <dbReference type="EC" id="7.1.1.2"/>
    </reaction>
</comment>
<evidence type="ECO:0000256" key="3">
    <source>
        <dbReference type="ARBA" id="ARBA00021008"/>
    </source>
</evidence>
<evidence type="ECO:0000259" key="10">
    <source>
        <dbReference type="Pfam" id="PF00361"/>
    </source>
</evidence>
<reference evidence="11" key="1">
    <citation type="journal article" date="2019" name="Genome Biol. Evol.">
        <title>Evidence of extensive intraspecific noncoding reshuffling in a 169-kb mitochondrial genome of a basidiomycetous fungus.</title>
        <authorList>
            <person name="Lee H.H."/>
            <person name="Ke H.M."/>
            <person name="Lin C.I."/>
            <person name="Lee T.J."/>
            <person name="Chung C.L."/>
            <person name="Tsai I.J."/>
        </authorList>
    </citation>
    <scope>NUCLEOTIDE SEQUENCE</scope>
    <source>
        <strain evidence="11">BCRC 35384</strain>
    </source>
</reference>
<evidence type="ECO:0000313" key="11">
    <source>
        <dbReference type="EMBL" id="QEG56997.1"/>
    </source>
</evidence>
<feature type="domain" description="NADH:quinone oxidoreductase/Mrp antiporter transmembrane" evidence="10">
    <location>
        <begin position="347"/>
        <end position="523"/>
    </location>
</feature>
<feature type="transmembrane region" description="Helical" evidence="9">
    <location>
        <begin position="60"/>
        <end position="84"/>
    </location>
</feature>
<dbReference type="GO" id="GO:0016020">
    <property type="term" value="C:membrane"/>
    <property type="evidence" value="ECO:0007669"/>
    <property type="project" value="UniProtKB-SubCell"/>
</dbReference>
<dbReference type="InterPro" id="IPR010096">
    <property type="entry name" value="NADH-Q_OxRdtase_suN/2"/>
</dbReference>
<feature type="transmembrane region" description="Helical" evidence="9">
    <location>
        <begin position="353"/>
        <end position="372"/>
    </location>
</feature>
<dbReference type="GO" id="GO:0008137">
    <property type="term" value="F:NADH dehydrogenase (ubiquinone) activity"/>
    <property type="evidence" value="ECO:0007669"/>
    <property type="project" value="UniProtKB-EC"/>
</dbReference>
<dbReference type="InterPro" id="IPR001750">
    <property type="entry name" value="ND/Mrp_TM"/>
</dbReference>
<evidence type="ECO:0000256" key="4">
    <source>
        <dbReference type="ARBA" id="ARBA00022692"/>
    </source>
</evidence>
<feature type="transmembrane region" description="Helical" evidence="9">
    <location>
        <begin position="473"/>
        <end position="496"/>
    </location>
</feature>
<name>A0A5B9RJV2_9AGAM</name>
<accession>A0A5B9RJV2</accession>
<comment type="similarity">
    <text evidence="2">Belongs to the complex I subunit 2 family.</text>
</comment>
<keyword evidence="6 9" id="KW-0472">Membrane</keyword>
<proteinExistence type="inferred from homology"/>
<dbReference type="Pfam" id="PF00361">
    <property type="entry name" value="Proton_antipo_M"/>
    <property type="match status" value="2"/>
</dbReference>
<evidence type="ECO:0000256" key="1">
    <source>
        <dbReference type="ARBA" id="ARBA00004141"/>
    </source>
</evidence>
<feature type="transmembrane region" description="Helical" evidence="9">
    <location>
        <begin position="214"/>
        <end position="235"/>
    </location>
</feature>
<feature type="transmembrane region" description="Helical" evidence="9">
    <location>
        <begin position="183"/>
        <end position="202"/>
    </location>
</feature>
<evidence type="ECO:0000256" key="6">
    <source>
        <dbReference type="ARBA" id="ARBA00023136"/>
    </source>
</evidence>